<evidence type="ECO:0000313" key="2">
    <source>
        <dbReference type="Proteomes" id="UP001201262"/>
    </source>
</evidence>
<organism evidence="1 2">
    <name type="scientific">Talaromyces proteolyticus</name>
    <dbReference type="NCBI Taxonomy" id="1131652"/>
    <lineage>
        <taxon>Eukaryota</taxon>
        <taxon>Fungi</taxon>
        <taxon>Dikarya</taxon>
        <taxon>Ascomycota</taxon>
        <taxon>Pezizomycotina</taxon>
        <taxon>Eurotiomycetes</taxon>
        <taxon>Eurotiomycetidae</taxon>
        <taxon>Eurotiales</taxon>
        <taxon>Trichocomaceae</taxon>
        <taxon>Talaromyces</taxon>
        <taxon>Talaromyces sect. Bacilispori</taxon>
    </lineage>
</organism>
<dbReference type="AlphaFoldDB" id="A0AAD4KU70"/>
<dbReference type="GO" id="GO:0032259">
    <property type="term" value="P:methylation"/>
    <property type="evidence" value="ECO:0007669"/>
    <property type="project" value="UniProtKB-KW"/>
</dbReference>
<evidence type="ECO:0000313" key="1">
    <source>
        <dbReference type="EMBL" id="KAH8698499.1"/>
    </source>
</evidence>
<dbReference type="Gene3D" id="3.40.50.150">
    <property type="entry name" value="Vaccinia Virus protein VP39"/>
    <property type="match status" value="1"/>
</dbReference>
<reference evidence="1" key="1">
    <citation type="submission" date="2021-12" db="EMBL/GenBank/DDBJ databases">
        <title>Convergent genome expansion in fungi linked to evolution of root-endophyte symbiosis.</title>
        <authorList>
            <consortium name="DOE Joint Genome Institute"/>
            <person name="Ke Y.-H."/>
            <person name="Bonito G."/>
            <person name="Liao H.-L."/>
            <person name="Looney B."/>
            <person name="Rojas-Flechas A."/>
            <person name="Nash J."/>
            <person name="Hameed K."/>
            <person name="Schadt C."/>
            <person name="Martin F."/>
            <person name="Crous P.W."/>
            <person name="Miettinen O."/>
            <person name="Magnuson J.K."/>
            <person name="Labbe J."/>
            <person name="Jacobson D."/>
            <person name="Doktycz M.J."/>
            <person name="Veneault-Fourrey C."/>
            <person name="Kuo A."/>
            <person name="Mondo S."/>
            <person name="Calhoun S."/>
            <person name="Riley R."/>
            <person name="Ohm R."/>
            <person name="LaButti K."/>
            <person name="Andreopoulos B."/>
            <person name="Pangilinan J."/>
            <person name="Nolan M."/>
            <person name="Tritt A."/>
            <person name="Clum A."/>
            <person name="Lipzen A."/>
            <person name="Daum C."/>
            <person name="Barry K."/>
            <person name="Grigoriev I.V."/>
            <person name="Vilgalys R."/>
        </authorList>
    </citation>
    <scope>NUCLEOTIDE SEQUENCE</scope>
    <source>
        <strain evidence="1">PMI_201</strain>
    </source>
</reference>
<proteinExistence type="predicted"/>
<dbReference type="RefSeq" id="XP_046072963.1">
    <property type="nucleotide sequence ID" value="XM_046211051.1"/>
</dbReference>
<dbReference type="GeneID" id="70241338"/>
<gene>
    <name evidence="1" type="ORF">BGW36DRAFT_293998</name>
</gene>
<protein>
    <submittedName>
        <fullName evidence="1">S-adenosyl-L-methionine-dependent methyltransferase</fullName>
    </submittedName>
</protein>
<dbReference type="PANTHER" id="PTHR43591">
    <property type="entry name" value="METHYLTRANSFERASE"/>
    <property type="match status" value="1"/>
</dbReference>
<keyword evidence="1" id="KW-0808">Transferase</keyword>
<accession>A0AAD4KU70</accession>
<sequence>STTTVDNNVYQYPFENDRRYHAYCEVKYPFVALETDADRRNCKELHYFFRFTMRDSLHHAPLSNPQKILDVGTGTGIWAMEMADLYPSAEVIGADLSPIQPLWVPPNLQFLVADAEDLTLFGENKFDFIYIRCFAGCASNWNTFLERAFSLLRPGGFIECVEVEFDVRYERQSRNLDNDTHLTQFLRLIHEAAEKRNRTLNVASKLKCHLQATGFRDIKETVYNIPLHKESLDPRELQIGHDSLRCATNSIEAYGIRLFTRELKWSRIEALVLFAEVRNELRNSERQQFRPYTRL</sequence>
<dbReference type="Pfam" id="PF13489">
    <property type="entry name" value="Methyltransf_23"/>
    <property type="match status" value="1"/>
</dbReference>
<feature type="non-terminal residue" evidence="1">
    <location>
        <position position="295"/>
    </location>
</feature>
<dbReference type="InterPro" id="IPR029063">
    <property type="entry name" value="SAM-dependent_MTases_sf"/>
</dbReference>
<dbReference type="CDD" id="cd02440">
    <property type="entry name" value="AdoMet_MTases"/>
    <property type="match status" value="1"/>
</dbReference>
<dbReference type="PANTHER" id="PTHR43591:SF24">
    <property type="entry name" value="2-METHOXY-6-POLYPRENYL-1,4-BENZOQUINOL METHYLASE, MITOCHONDRIAL"/>
    <property type="match status" value="1"/>
</dbReference>
<keyword evidence="2" id="KW-1185">Reference proteome</keyword>
<dbReference type="SUPFAM" id="SSF53335">
    <property type="entry name" value="S-adenosyl-L-methionine-dependent methyltransferases"/>
    <property type="match status" value="1"/>
</dbReference>
<keyword evidence="1" id="KW-0489">Methyltransferase</keyword>
<dbReference type="GO" id="GO:0008168">
    <property type="term" value="F:methyltransferase activity"/>
    <property type="evidence" value="ECO:0007669"/>
    <property type="project" value="UniProtKB-KW"/>
</dbReference>
<name>A0AAD4KU70_9EURO</name>
<dbReference type="Proteomes" id="UP001201262">
    <property type="component" value="Unassembled WGS sequence"/>
</dbReference>
<dbReference type="EMBL" id="JAJTJA010000005">
    <property type="protein sequence ID" value="KAH8698499.1"/>
    <property type="molecule type" value="Genomic_DNA"/>
</dbReference>
<comment type="caution">
    <text evidence="1">The sequence shown here is derived from an EMBL/GenBank/DDBJ whole genome shotgun (WGS) entry which is preliminary data.</text>
</comment>